<proteinExistence type="predicted"/>
<gene>
    <name evidence="1" type="ORF">DPQ25_01925</name>
</gene>
<sequence length="67" mass="7355">MRTPLSGYYSPEVCCYYSTAVFINKAADGILFAVYCIRTGAKAGICVIMATNRRPLAQEIFLLPGPF</sequence>
<dbReference type="AlphaFoldDB" id="A0A328UEI3"/>
<reference evidence="1 2" key="1">
    <citation type="submission" date="2018-06" db="EMBL/GenBank/DDBJ databases">
        <title>Noncontiguous genome sequence of Ruminococcaceae bacterium ASD2818.</title>
        <authorList>
            <person name="Chaplin A.V."/>
            <person name="Sokolova S.R."/>
            <person name="Kochetkova T.O."/>
            <person name="Goltsov A.Y."/>
            <person name="Trofimov D.Y."/>
            <person name="Efimov B.A."/>
        </authorList>
    </citation>
    <scope>NUCLEOTIDE SEQUENCE [LARGE SCALE GENOMIC DNA]</scope>
    <source>
        <strain evidence="1 2">ASD2818</strain>
    </source>
</reference>
<accession>A0A328UEI3</accession>
<name>A0A328UEI3_9FIRM</name>
<protein>
    <submittedName>
        <fullName evidence="1">Uncharacterized protein</fullName>
    </submittedName>
</protein>
<evidence type="ECO:0000313" key="1">
    <source>
        <dbReference type="EMBL" id="RAQ30287.1"/>
    </source>
</evidence>
<keyword evidence="2" id="KW-1185">Reference proteome</keyword>
<dbReference type="EMBL" id="QLYR01000001">
    <property type="protein sequence ID" value="RAQ30287.1"/>
    <property type="molecule type" value="Genomic_DNA"/>
</dbReference>
<comment type="caution">
    <text evidence="1">The sequence shown here is derived from an EMBL/GenBank/DDBJ whole genome shotgun (WGS) entry which is preliminary data.</text>
</comment>
<dbReference type="Proteomes" id="UP000249377">
    <property type="component" value="Unassembled WGS sequence"/>
</dbReference>
<evidence type="ECO:0000313" key="2">
    <source>
        <dbReference type="Proteomes" id="UP000249377"/>
    </source>
</evidence>
<organism evidence="1 2">
    <name type="scientific">Hydrogeniiclostridium mannosilyticum</name>
    <dbReference type="NCBI Taxonomy" id="2764322"/>
    <lineage>
        <taxon>Bacteria</taxon>
        <taxon>Bacillati</taxon>
        <taxon>Bacillota</taxon>
        <taxon>Clostridia</taxon>
        <taxon>Eubacteriales</taxon>
        <taxon>Acutalibacteraceae</taxon>
        <taxon>Hydrogeniiclostridium</taxon>
    </lineage>
</organism>